<gene>
    <name evidence="1" type="ORF">ACI2JU_02265</name>
</gene>
<sequence>MHTYFPYLICSDNELEIINEQRDLNDYLHSLTAEQQQHCVILNKQGEYFDLAFNLATPLTNIELARRVTQHLAQEGHCCLTKITSLTASQAFDLLGIK</sequence>
<reference evidence="1 2" key="1">
    <citation type="submission" date="2024-11" db="EMBL/GenBank/DDBJ databases">
        <title>The Natural Products Discovery Center: Release of the First 8490 Sequenced Strains for Exploring Actinobacteria Biosynthetic Diversity.</title>
        <authorList>
            <person name="Kalkreuter E."/>
            <person name="Kautsar S.A."/>
            <person name="Yang D."/>
            <person name="Bader C.D."/>
            <person name="Teijaro C.N."/>
            <person name="Fluegel L."/>
            <person name="Davis C.M."/>
            <person name="Simpson J.R."/>
            <person name="Lauterbach L."/>
            <person name="Steele A.D."/>
            <person name="Gui C."/>
            <person name="Meng S."/>
            <person name="Li G."/>
            <person name="Viehrig K."/>
            <person name="Ye F."/>
            <person name="Su P."/>
            <person name="Kiefer A.F."/>
            <person name="Nichols A."/>
            <person name="Cepeda A.J."/>
            <person name="Yan W."/>
            <person name="Fan B."/>
            <person name="Jiang Y."/>
            <person name="Adhikari A."/>
            <person name="Zheng C.-J."/>
            <person name="Schuster L."/>
            <person name="Cowan T.M."/>
            <person name="Smanski M.J."/>
            <person name="Chevrette M.G."/>
            <person name="De Carvalho L.P.S."/>
            <person name="Shen B."/>
        </authorList>
    </citation>
    <scope>NUCLEOTIDE SEQUENCE [LARGE SCALE GENOMIC DNA]</scope>
    <source>
        <strain evidence="1 2">NPDC078403</strain>
    </source>
</reference>
<evidence type="ECO:0000313" key="1">
    <source>
        <dbReference type="EMBL" id="MFK3862694.1"/>
    </source>
</evidence>
<accession>A0ABW8KS92</accession>
<evidence type="ECO:0000313" key="2">
    <source>
        <dbReference type="Proteomes" id="UP001620262"/>
    </source>
</evidence>
<dbReference type="EMBL" id="JBJDOT010000002">
    <property type="protein sequence ID" value="MFK3862694.1"/>
    <property type="molecule type" value="Genomic_DNA"/>
</dbReference>
<protein>
    <submittedName>
        <fullName evidence="1">DUF4144 family protein</fullName>
    </submittedName>
</protein>
<dbReference type="RefSeq" id="WP_182717213.1">
    <property type="nucleotide sequence ID" value="NZ_JBJDOT010000002.1"/>
</dbReference>
<dbReference type="Proteomes" id="UP001620262">
    <property type="component" value="Unassembled WGS sequence"/>
</dbReference>
<comment type="caution">
    <text evidence="1">The sequence shown here is derived from an EMBL/GenBank/DDBJ whole genome shotgun (WGS) entry which is preliminary data.</text>
</comment>
<dbReference type="Gene3D" id="1.10.8.650">
    <property type="entry name" value="Uncharacterised protein PF13642 yp_926445, C-terminal domain"/>
    <property type="match status" value="1"/>
</dbReference>
<dbReference type="Pfam" id="PF13642">
    <property type="entry name" value="DUF4144"/>
    <property type="match status" value="1"/>
</dbReference>
<dbReference type="InterPro" id="IPR025284">
    <property type="entry name" value="DUF4144"/>
</dbReference>
<organism evidence="1 2">
    <name type="scientific">Pseudoalteromonas rhizosphaerae</name>
    <dbReference type="NCBI Taxonomy" id="2518973"/>
    <lineage>
        <taxon>Bacteria</taxon>
        <taxon>Pseudomonadati</taxon>
        <taxon>Pseudomonadota</taxon>
        <taxon>Gammaproteobacteria</taxon>
        <taxon>Alteromonadales</taxon>
        <taxon>Pseudoalteromonadaceae</taxon>
        <taxon>Pseudoalteromonas</taxon>
    </lineage>
</organism>
<name>A0ABW8KS92_9GAMM</name>
<keyword evidence="2" id="KW-1185">Reference proteome</keyword>
<proteinExistence type="predicted"/>